<evidence type="ECO:0000256" key="2">
    <source>
        <dbReference type="ARBA" id="ARBA00022692"/>
    </source>
</evidence>
<dbReference type="PRINTS" id="PR01000">
    <property type="entry name" value="SREBPS2PTASE"/>
</dbReference>
<evidence type="ECO:0000256" key="6">
    <source>
        <dbReference type="SAM" id="Phobius"/>
    </source>
</evidence>
<organism evidence="8 9">
    <name type="scientific">Rehmannia glutinosa</name>
    <name type="common">Chinese foxglove</name>
    <dbReference type="NCBI Taxonomy" id="99300"/>
    <lineage>
        <taxon>Eukaryota</taxon>
        <taxon>Viridiplantae</taxon>
        <taxon>Streptophyta</taxon>
        <taxon>Embryophyta</taxon>
        <taxon>Tracheophyta</taxon>
        <taxon>Spermatophyta</taxon>
        <taxon>Magnoliopsida</taxon>
        <taxon>eudicotyledons</taxon>
        <taxon>Gunneridae</taxon>
        <taxon>Pentapetalae</taxon>
        <taxon>asterids</taxon>
        <taxon>lamiids</taxon>
        <taxon>Lamiales</taxon>
        <taxon>Orobanchaceae</taxon>
        <taxon>Rehmannieae</taxon>
        <taxon>Rehmannia</taxon>
    </lineage>
</organism>
<evidence type="ECO:0000256" key="5">
    <source>
        <dbReference type="ARBA" id="ARBA00032658"/>
    </source>
</evidence>
<accession>A0ABR0U8D6</accession>
<feature type="transmembrane region" description="Helical" evidence="6">
    <location>
        <begin position="172"/>
        <end position="205"/>
    </location>
</feature>
<reference evidence="8 9" key="1">
    <citation type="journal article" date="2021" name="Comput. Struct. Biotechnol. J.">
        <title>De novo genome assembly of the potent medicinal plant Rehmannia glutinosa using nanopore technology.</title>
        <authorList>
            <person name="Ma L."/>
            <person name="Dong C."/>
            <person name="Song C."/>
            <person name="Wang X."/>
            <person name="Zheng X."/>
            <person name="Niu Y."/>
            <person name="Chen S."/>
            <person name="Feng W."/>
        </authorList>
    </citation>
    <scope>NUCLEOTIDE SEQUENCE [LARGE SCALE GENOMIC DNA]</scope>
    <source>
        <strain evidence="8">DH-2019</strain>
    </source>
</reference>
<gene>
    <name evidence="8" type="ORF">DH2020_047696</name>
</gene>
<dbReference type="Proteomes" id="UP001318860">
    <property type="component" value="Unassembled WGS sequence"/>
</dbReference>
<keyword evidence="3 6" id="KW-1133">Transmembrane helix</keyword>
<comment type="subcellular location">
    <subcellularLocation>
        <location evidence="1">Endomembrane system</location>
        <topology evidence="1">Multi-pass membrane protein</topology>
    </subcellularLocation>
</comment>
<keyword evidence="4 6" id="KW-0472">Membrane</keyword>
<dbReference type="InterPro" id="IPR001193">
    <property type="entry name" value="MBTPS2"/>
</dbReference>
<feature type="transmembrane region" description="Helical" evidence="6">
    <location>
        <begin position="492"/>
        <end position="515"/>
    </location>
</feature>
<keyword evidence="9" id="KW-1185">Reference proteome</keyword>
<feature type="transmembrane region" description="Helical" evidence="6">
    <location>
        <begin position="128"/>
        <end position="152"/>
    </location>
</feature>
<dbReference type="PANTHER" id="PTHR13325:SF3">
    <property type="entry name" value="MEMBRANE-BOUND TRANSCRIPTION FACTOR SITE-2 PROTEASE"/>
    <property type="match status" value="1"/>
</dbReference>
<name>A0ABR0U8D6_REHGL</name>
<keyword evidence="2 6" id="KW-0812">Transmembrane</keyword>
<evidence type="ECO:0000256" key="4">
    <source>
        <dbReference type="ARBA" id="ARBA00023136"/>
    </source>
</evidence>
<comment type="caution">
    <text evidence="8">The sequence shown here is derived from an EMBL/GenBank/DDBJ whole genome shotgun (WGS) entry which is preliminary data.</text>
</comment>
<evidence type="ECO:0000256" key="1">
    <source>
        <dbReference type="ARBA" id="ARBA00004127"/>
    </source>
</evidence>
<evidence type="ECO:0000259" key="7">
    <source>
        <dbReference type="Pfam" id="PF02163"/>
    </source>
</evidence>
<evidence type="ECO:0000313" key="9">
    <source>
        <dbReference type="Proteomes" id="UP001318860"/>
    </source>
</evidence>
<dbReference type="InterPro" id="IPR008915">
    <property type="entry name" value="Peptidase_M50"/>
</dbReference>
<evidence type="ECO:0000313" key="8">
    <source>
        <dbReference type="EMBL" id="KAK6118561.1"/>
    </source>
</evidence>
<dbReference type="PANTHER" id="PTHR13325">
    <property type="entry name" value="PROTEASE M50 MEMBRANE-BOUND TRANSCRIPTION FACTOR SITE 2 PROTEASE"/>
    <property type="match status" value="1"/>
</dbReference>
<dbReference type="Pfam" id="PF02163">
    <property type="entry name" value="Peptidase_M50"/>
    <property type="match status" value="1"/>
</dbReference>
<dbReference type="EMBL" id="JABTTQ020003323">
    <property type="protein sequence ID" value="KAK6118561.1"/>
    <property type="molecule type" value="Genomic_DNA"/>
</dbReference>
<proteinExistence type="predicted"/>
<protein>
    <recommendedName>
        <fullName evidence="5">Endopeptidase S2P</fullName>
    </recommendedName>
</protein>
<evidence type="ECO:0000256" key="3">
    <source>
        <dbReference type="ARBA" id="ARBA00022989"/>
    </source>
</evidence>
<sequence>MKSIHNLPNQKQRKERDQAHIHGYYLAMTERRETQGAGVLGAGRLGTTVLSSSGLRFPTAEWNFHLLALGALRMIDSRRGRRRWSDQTLLPLRPPRQHFSTVSCWYCDFKFLAFNEPLFRFGRRNSRFLRVWFSMGIGFSLATLLGFTIVIVCEVVRALVYVGNNPPGNSLAGLSSLIAGLSISLPSMGYVCISSVICVIVHEFGHALAAASEGVQMEYFAIFWAVLFPGALVAFNDASLQSLPGLASLRIYCAGIWHNAAVLDVPTMSPLSGYLSPHDIIFSLDDFHIRTAEEWKQVIALLTEQTHMRSSGPYGGIVNVEKGYCVPRSLIEESTHLQFEGNRTICPSELIAFAYVTCLDVESCLTPVQLPGLGWVEITYSSLQCHNHGRSLFSDKKHSSSGESSCIQTFVFIGDLISMAHSIHLTSYQPRWSIYFAAYLPNLLEKLLTCAFHVSLVLALLNSLPVYFLDGESILEVTVNYFSSLSSRMKQLILRCCLLVGTFISAYFILQTIFISVG</sequence>
<feature type="domain" description="Peptidase M50" evidence="7">
    <location>
        <begin position="195"/>
        <end position="497"/>
    </location>
</feature>